<gene>
    <name evidence="2" type="ORF">BHM03_00031751</name>
</gene>
<feature type="region of interest" description="Disordered" evidence="1">
    <location>
        <begin position="1"/>
        <end position="43"/>
    </location>
</feature>
<dbReference type="Proteomes" id="UP000290560">
    <property type="component" value="Unassembled WGS sequence"/>
</dbReference>
<dbReference type="PANTHER" id="PTHR14000">
    <property type="entry name" value="FINGER CCCH DOMAIN PROTEIN, PUTATIVE (DUF3755)-RELATED"/>
    <property type="match status" value="1"/>
</dbReference>
<dbReference type="Gene3D" id="1.10.10.60">
    <property type="entry name" value="Homeodomain-like"/>
    <property type="match status" value="1"/>
</dbReference>
<protein>
    <submittedName>
        <fullName evidence="2">Uncharacterized protein</fullName>
    </submittedName>
</protein>
<dbReference type="EMBL" id="KV876107">
    <property type="protein sequence ID" value="RZR74082.1"/>
    <property type="molecule type" value="Genomic_DNA"/>
</dbReference>
<sequence length="134" mass="14489">MGADADGGGGSGFSGPGKPSNGTAAGGGVAGPAQALKHNPGLSVDWSPEEQAILEEALDKIKQEAYEFFIGYAYRHASESSLIRYAKIAMLLPNKTVRDVALRCRWMTKKESGKRRKEDHNLSKKCKDKKVHIC</sequence>
<dbReference type="AlphaFoldDB" id="A0A444D382"/>
<name>A0A444D382_ENSVE</name>
<organism evidence="2">
    <name type="scientific">Ensete ventricosum</name>
    <name type="common">Abyssinian banana</name>
    <name type="synonym">Musa ensete</name>
    <dbReference type="NCBI Taxonomy" id="4639"/>
    <lineage>
        <taxon>Eukaryota</taxon>
        <taxon>Viridiplantae</taxon>
        <taxon>Streptophyta</taxon>
        <taxon>Embryophyta</taxon>
        <taxon>Tracheophyta</taxon>
        <taxon>Spermatophyta</taxon>
        <taxon>Magnoliopsida</taxon>
        <taxon>Liliopsida</taxon>
        <taxon>Zingiberales</taxon>
        <taxon>Musaceae</taxon>
        <taxon>Ensete</taxon>
    </lineage>
</organism>
<reference evidence="2" key="1">
    <citation type="journal article" date="2018" name="Data Brief">
        <title>Genome sequence data from 17 accessions of Ensete ventricosum, a staple food crop for millions in Ethiopia.</title>
        <authorList>
            <person name="Yemataw Z."/>
            <person name="Muzemil S."/>
            <person name="Ambachew D."/>
            <person name="Tripathi L."/>
            <person name="Tesfaye K."/>
            <person name="Chala A."/>
            <person name="Farbos A."/>
            <person name="O'Neill P."/>
            <person name="Moore K."/>
            <person name="Grant M."/>
            <person name="Studholme D.J."/>
        </authorList>
    </citation>
    <scope>NUCLEOTIDE SEQUENCE [LARGE SCALE GENOMIC DNA]</scope>
    <source>
        <tissue evidence="2">Leaf</tissue>
    </source>
</reference>
<feature type="compositionally biased region" description="Gly residues" evidence="1">
    <location>
        <begin position="1"/>
        <end position="15"/>
    </location>
</feature>
<dbReference type="PANTHER" id="PTHR14000:SF1">
    <property type="entry name" value="HISTONE H2A DEUBIQUITINASE (DUF3755)"/>
    <property type="match status" value="1"/>
</dbReference>
<evidence type="ECO:0000256" key="1">
    <source>
        <dbReference type="SAM" id="MobiDB-lite"/>
    </source>
</evidence>
<evidence type="ECO:0000313" key="2">
    <source>
        <dbReference type="EMBL" id="RZR74082.1"/>
    </source>
</evidence>
<proteinExistence type="predicted"/>
<accession>A0A444D382</accession>